<dbReference type="GO" id="GO:0030313">
    <property type="term" value="C:cell envelope"/>
    <property type="evidence" value="ECO:0007669"/>
    <property type="project" value="UniProtKB-SubCell"/>
</dbReference>
<dbReference type="AlphaFoldDB" id="A0A1I0SEA5"/>
<proteinExistence type="predicted"/>
<gene>
    <name evidence="6" type="ORF">SAMN04488122_6804</name>
</gene>
<accession>A0A1I0SEA5</accession>
<dbReference type="GO" id="GO:0016853">
    <property type="term" value="F:isomerase activity"/>
    <property type="evidence" value="ECO:0007669"/>
    <property type="project" value="UniProtKB-KW"/>
</dbReference>
<protein>
    <submittedName>
        <fullName evidence="6">Thiol-disulfide isomerase or thioredoxin</fullName>
    </submittedName>
</protein>
<evidence type="ECO:0000256" key="4">
    <source>
        <dbReference type="ARBA" id="ARBA00023284"/>
    </source>
</evidence>
<keyword evidence="6" id="KW-0413">Isomerase</keyword>
<dbReference type="InterPro" id="IPR050553">
    <property type="entry name" value="Thioredoxin_ResA/DsbE_sf"/>
</dbReference>
<comment type="subcellular location">
    <subcellularLocation>
        <location evidence="1">Cell envelope</location>
    </subcellularLocation>
</comment>
<evidence type="ECO:0000313" key="6">
    <source>
        <dbReference type="EMBL" id="SEW57479.1"/>
    </source>
</evidence>
<dbReference type="PANTHER" id="PTHR42852">
    <property type="entry name" value="THIOL:DISULFIDE INTERCHANGE PROTEIN DSBE"/>
    <property type="match status" value="1"/>
</dbReference>
<dbReference type="GO" id="GO:0017004">
    <property type="term" value="P:cytochrome complex assembly"/>
    <property type="evidence" value="ECO:0007669"/>
    <property type="project" value="UniProtKB-KW"/>
</dbReference>
<dbReference type="PROSITE" id="PS51352">
    <property type="entry name" value="THIOREDOXIN_2"/>
    <property type="match status" value="1"/>
</dbReference>
<evidence type="ECO:0000256" key="3">
    <source>
        <dbReference type="ARBA" id="ARBA00023157"/>
    </source>
</evidence>
<keyword evidence="4" id="KW-0676">Redox-active center</keyword>
<dbReference type="Gene3D" id="3.40.30.10">
    <property type="entry name" value="Glutaredoxin"/>
    <property type="match status" value="1"/>
</dbReference>
<sequence>MTYLNQQLYKSMSNALPDKTHLFNNMADTTSDILQVLGAKYKGNVVYVDYWAPWCVPCMQEMRQSALLKNNFNNKPVIFLYLAIHCDQDSWEKTIKREQIKGEHYLVSDKEFDLLNKRINIIGIPRYMLIDKSGTITQTNAPRPSDLENISTAISQLLNQ</sequence>
<dbReference type="PANTHER" id="PTHR42852:SF6">
    <property type="entry name" value="THIOL:DISULFIDE INTERCHANGE PROTEIN DSBE"/>
    <property type="match status" value="1"/>
</dbReference>
<feature type="domain" description="Thioredoxin" evidence="5">
    <location>
        <begin position="10"/>
        <end position="159"/>
    </location>
</feature>
<dbReference type="InterPro" id="IPR012336">
    <property type="entry name" value="Thioredoxin-like_fold"/>
</dbReference>
<dbReference type="Proteomes" id="UP000199310">
    <property type="component" value="Unassembled WGS sequence"/>
</dbReference>
<evidence type="ECO:0000256" key="2">
    <source>
        <dbReference type="ARBA" id="ARBA00022748"/>
    </source>
</evidence>
<dbReference type="STRING" id="29529.SAMN04488122_6804"/>
<keyword evidence="3" id="KW-1015">Disulfide bond</keyword>
<evidence type="ECO:0000259" key="5">
    <source>
        <dbReference type="PROSITE" id="PS51352"/>
    </source>
</evidence>
<dbReference type="EMBL" id="FOJG01000003">
    <property type="protein sequence ID" value="SEW57479.1"/>
    <property type="molecule type" value="Genomic_DNA"/>
</dbReference>
<dbReference type="SUPFAM" id="SSF52833">
    <property type="entry name" value="Thioredoxin-like"/>
    <property type="match status" value="1"/>
</dbReference>
<keyword evidence="2" id="KW-0201">Cytochrome c-type biogenesis</keyword>
<evidence type="ECO:0000256" key="1">
    <source>
        <dbReference type="ARBA" id="ARBA00004196"/>
    </source>
</evidence>
<reference evidence="7" key="1">
    <citation type="submission" date="2016-10" db="EMBL/GenBank/DDBJ databases">
        <authorList>
            <person name="Varghese N."/>
            <person name="Submissions S."/>
        </authorList>
    </citation>
    <scope>NUCLEOTIDE SEQUENCE [LARGE SCALE GENOMIC DNA]</scope>
    <source>
        <strain evidence="7">DSM 3695</strain>
    </source>
</reference>
<dbReference type="CDD" id="cd02966">
    <property type="entry name" value="TlpA_like_family"/>
    <property type="match status" value="1"/>
</dbReference>
<name>A0A1I0SEA5_9BACT</name>
<keyword evidence="7" id="KW-1185">Reference proteome</keyword>
<dbReference type="InterPro" id="IPR036249">
    <property type="entry name" value="Thioredoxin-like_sf"/>
</dbReference>
<evidence type="ECO:0000313" key="7">
    <source>
        <dbReference type="Proteomes" id="UP000199310"/>
    </source>
</evidence>
<dbReference type="Pfam" id="PF13905">
    <property type="entry name" value="Thioredoxin_8"/>
    <property type="match status" value="1"/>
</dbReference>
<organism evidence="6 7">
    <name type="scientific">Chitinophaga arvensicola</name>
    <dbReference type="NCBI Taxonomy" id="29529"/>
    <lineage>
        <taxon>Bacteria</taxon>
        <taxon>Pseudomonadati</taxon>
        <taxon>Bacteroidota</taxon>
        <taxon>Chitinophagia</taxon>
        <taxon>Chitinophagales</taxon>
        <taxon>Chitinophagaceae</taxon>
        <taxon>Chitinophaga</taxon>
    </lineage>
</organism>
<dbReference type="InterPro" id="IPR013766">
    <property type="entry name" value="Thioredoxin_domain"/>
</dbReference>